<reference evidence="7 8" key="1">
    <citation type="submission" date="2016-10" db="EMBL/GenBank/DDBJ databases">
        <authorList>
            <person name="de Groot N.N."/>
        </authorList>
    </citation>
    <scope>NUCLEOTIDE SEQUENCE [LARGE SCALE GENOMIC DNA]</scope>
    <source>
        <strain evidence="7 8">MT12</strain>
    </source>
</reference>
<evidence type="ECO:0000313" key="8">
    <source>
        <dbReference type="Proteomes" id="UP000198992"/>
    </source>
</evidence>
<proteinExistence type="predicted"/>
<name>A0A1H5IUS2_9BRAD</name>
<feature type="transmembrane region" description="Helical" evidence="5">
    <location>
        <begin position="100"/>
        <end position="122"/>
    </location>
</feature>
<feature type="transmembrane region" description="Helical" evidence="5">
    <location>
        <begin position="152"/>
        <end position="170"/>
    </location>
</feature>
<feature type="transmembrane region" description="Helical" evidence="5">
    <location>
        <begin position="191"/>
        <end position="211"/>
    </location>
</feature>
<feature type="transmembrane region" description="Helical" evidence="5">
    <location>
        <begin position="365"/>
        <end position="384"/>
    </location>
</feature>
<dbReference type="PANTHER" id="PTHR37422:SF23">
    <property type="entry name" value="TEICHURONIC ACID BIOSYNTHESIS PROTEIN TUAE"/>
    <property type="match status" value="1"/>
</dbReference>
<keyword evidence="4 5" id="KW-0472">Membrane</keyword>
<feature type="domain" description="O-antigen ligase-related" evidence="6">
    <location>
        <begin position="203"/>
        <end position="338"/>
    </location>
</feature>
<dbReference type="Pfam" id="PF04932">
    <property type="entry name" value="Wzy_C"/>
    <property type="match status" value="1"/>
</dbReference>
<organism evidence="7 8">
    <name type="scientific">Bradyrhizobium erythrophlei</name>
    <dbReference type="NCBI Taxonomy" id="1437360"/>
    <lineage>
        <taxon>Bacteria</taxon>
        <taxon>Pseudomonadati</taxon>
        <taxon>Pseudomonadota</taxon>
        <taxon>Alphaproteobacteria</taxon>
        <taxon>Hyphomicrobiales</taxon>
        <taxon>Nitrobacteraceae</taxon>
        <taxon>Bradyrhizobium</taxon>
    </lineage>
</organism>
<evidence type="ECO:0000259" key="6">
    <source>
        <dbReference type="Pfam" id="PF04932"/>
    </source>
</evidence>
<evidence type="ECO:0000256" key="2">
    <source>
        <dbReference type="ARBA" id="ARBA00022692"/>
    </source>
</evidence>
<feature type="transmembrane region" description="Helical" evidence="5">
    <location>
        <begin position="217"/>
        <end position="234"/>
    </location>
</feature>
<dbReference type="InterPro" id="IPR007016">
    <property type="entry name" value="O-antigen_ligase-rel_domated"/>
</dbReference>
<dbReference type="PANTHER" id="PTHR37422">
    <property type="entry name" value="TEICHURONIC ACID BIOSYNTHESIS PROTEIN TUAE"/>
    <property type="match status" value="1"/>
</dbReference>
<dbReference type="GO" id="GO:0016020">
    <property type="term" value="C:membrane"/>
    <property type="evidence" value="ECO:0007669"/>
    <property type="project" value="UniProtKB-SubCell"/>
</dbReference>
<gene>
    <name evidence="7" type="ORF">SAMN05444164_8109</name>
</gene>
<dbReference type="AlphaFoldDB" id="A0A1H5IUS2"/>
<accession>A0A1H5IUS2</accession>
<evidence type="ECO:0000313" key="7">
    <source>
        <dbReference type="EMBL" id="SEE44009.1"/>
    </source>
</evidence>
<evidence type="ECO:0000256" key="1">
    <source>
        <dbReference type="ARBA" id="ARBA00004141"/>
    </source>
</evidence>
<protein>
    <submittedName>
        <fullName evidence="7">O-antigen ligase</fullName>
    </submittedName>
</protein>
<dbReference type="EMBL" id="FNTH01000001">
    <property type="protein sequence ID" value="SEE44009.1"/>
    <property type="molecule type" value="Genomic_DNA"/>
</dbReference>
<feature type="transmembrane region" description="Helical" evidence="5">
    <location>
        <begin position="390"/>
        <end position="409"/>
    </location>
</feature>
<feature type="transmembrane region" description="Helical" evidence="5">
    <location>
        <begin position="72"/>
        <end position="93"/>
    </location>
</feature>
<sequence length="538" mass="56813">MLGVLPMRLRGSQLAILAMTALLTALAMLVLHEQSAVRPWLGVAPNALWAEAGKLLPAELPPAVTIARNQPFYSVGVGIVCLLSFAIGVVLGANRALARGLLRAVAVAGLLYAILGIFTFAIDPTRIYLLHEKQAHLEWLTSPFVNRNTAGIYYGCCALIWLLYGCELIERHWPSRRTSLPRLLARLDMPARRRLAGHASGWLTCLLAMFLTGSRGGVGISLLAAVVAAAIFFRSRMPRRYGLIMALCVGSLVALALLQLLGGGVGARFSTIGLSDEGRFSTYRATLRMIWDHPWLGDGFGSFEWVYPAHRTDDISLRGTWNRAHNSWLELAPDGGMLMAGAVMIALLAAFGVLAHGVRTRGRDVIVPLAALCASAAGALHSMIDFPLQITGYAVVIAALLGAGLSQSFRSGRTTGSGRGENDACIVAGSPINVEFAGRPRGAAGRGFNWRDNSDYANELLVFVREIAVFTFERSGGLSAPRLAVLARAAPGGGALEAINGNSVNTGIFSLGSSVTGSGSGATGMTAGGTTLPPTVTL</sequence>
<feature type="transmembrane region" description="Helical" evidence="5">
    <location>
        <begin position="337"/>
        <end position="358"/>
    </location>
</feature>
<evidence type="ECO:0000256" key="4">
    <source>
        <dbReference type="ARBA" id="ARBA00023136"/>
    </source>
</evidence>
<keyword evidence="7" id="KW-0436">Ligase</keyword>
<comment type="subcellular location">
    <subcellularLocation>
        <location evidence="1">Membrane</location>
        <topology evidence="1">Multi-pass membrane protein</topology>
    </subcellularLocation>
</comment>
<evidence type="ECO:0000256" key="5">
    <source>
        <dbReference type="SAM" id="Phobius"/>
    </source>
</evidence>
<evidence type="ECO:0000256" key="3">
    <source>
        <dbReference type="ARBA" id="ARBA00022989"/>
    </source>
</evidence>
<dbReference type="InterPro" id="IPR051533">
    <property type="entry name" value="WaaL-like"/>
</dbReference>
<dbReference type="GO" id="GO:0016874">
    <property type="term" value="F:ligase activity"/>
    <property type="evidence" value="ECO:0007669"/>
    <property type="project" value="UniProtKB-KW"/>
</dbReference>
<feature type="transmembrane region" description="Helical" evidence="5">
    <location>
        <begin position="241"/>
        <end position="261"/>
    </location>
</feature>
<keyword evidence="2 5" id="KW-0812">Transmembrane</keyword>
<feature type="transmembrane region" description="Helical" evidence="5">
    <location>
        <begin position="12"/>
        <end position="31"/>
    </location>
</feature>
<dbReference type="Proteomes" id="UP000198992">
    <property type="component" value="Unassembled WGS sequence"/>
</dbReference>
<keyword evidence="3 5" id="KW-1133">Transmembrane helix</keyword>